<dbReference type="FunFam" id="2.80.10.50:FF:000067">
    <property type="entry name" value="BnaC05g19630D protein"/>
    <property type="match status" value="1"/>
</dbReference>
<dbReference type="PANTHER" id="PTHR31205">
    <property type="entry name" value="ACTIN CROSS-LINKING PROTEIN (DUF569)"/>
    <property type="match status" value="1"/>
</dbReference>
<feature type="region of interest" description="Disordered" evidence="1">
    <location>
        <begin position="221"/>
        <end position="252"/>
    </location>
</feature>
<evidence type="ECO:0000259" key="3">
    <source>
        <dbReference type="Pfam" id="PF22932"/>
    </source>
</evidence>
<feature type="domain" description="DUF569" evidence="2">
    <location>
        <begin position="59"/>
        <end position="200"/>
    </location>
</feature>
<dbReference type="Pfam" id="PF04601">
    <property type="entry name" value="DUF569"/>
    <property type="match status" value="1"/>
</dbReference>
<evidence type="ECO:0000259" key="2">
    <source>
        <dbReference type="Pfam" id="PF04601"/>
    </source>
</evidence>
<evidence type="ECO:0008006" key="6">
    <source>
        <dbReference type="Google" id="ProtNLM"/>
    </source>
</evidence>
<dbReference type="AlphaFoldDB" id="A0A8S0QSN1"/>
<evidence type="ECO:0000313" key="5">
    <source>
        <dbReference type="Proteomes" id="UP000594638"/>
    </source>
</evidence>
<dbReference type="CDD" id="cd23340">
    <property type="entry name" value="beta-trefoil_FSCN_ACP-like"/>
    <property type="match status" value="1"/>
</dbReference>
<dbReference type="OrthoDB" id="2432302at2759"/>
<dbReference type="PANTHER" id="PTHR31205:SF69">
    <property type="entry name" value="ACTIN CROSS-LINKING PROTEIN (DUF569)"/>
    <property type="match status" value="1"/>
</dbReference>
<dbReference type="Gramene" id="OE9A076128T1">
    <property type="protein sequence ID" value="OE9A076128C1"/>
    <property type="gene ID" value="OE9A076128"/>
</dbReference>
<dbReference type="Proteomes" id="UP000594638">
    <property type="component" value="Unassembled WGS sequence"/>
</dbReference>
<feature type="compositionally biased region" description="Low complexity" evidence="1">
    <location>
        <begin position="221"/>
        <end position="237"/>
    </location>
</feature>
<feature type="compositionally biased region" description="Basic residues" evidence="1">
    <location>
        <begin position="33"/>
        <end position="49"/>
    </location>
</feature>
<proteinExistence type="predicted"/>
<evidence type="ECO:0000313" key="4">
    <source>
        <dbReference type="EMBL" id="CAA2968843.1"/>
    </source>
</evidence>
<feature type="domain" description="DUF569" evidence="3">
    <location>
        <begin position="258"/>
        <end position="334"/>
    </location>
</feature>
<dbReference type="Gene3D" id="2.80.10.50">
    <property type="match status" value="1"/>
</dbReference>
<protein>
    <recommendedName>
        <fullName evidence="6">DUF569 domain-containing protein</fullName>
    </recommendedName>
</protein>
<dbReference type="InterPro" id="IPR007679">
    <property type="entry name" value="DUF569"/>
</dbReference>
<dbReference type="InterPro" id="IPR054726">
    <property type="entry name" value="Ubiq_DUF569-assoc"/>
</dbReference>
<dbReference type="Pfam" id="PF22932">
    <property type="entry name" value="Ubiq_DUF_assoc"/>
    <property type="match status" value="1"/>
</dbReference>
<organism evidence="4 5">
    <name type="scientific">Olea europaea subsp. europaea</name>
    <dbReference type="NCBI Taxonomy" id="158383"/>
    <lineage>
        <taxon>Eukaryota</taxon>
        <taxon>Viridiplantae</taxon>
        <taxon>Streptophyta</taxon>
        <taxon>Embryophyta</taxon>
        <taxon>Tracheophyta</taxon>
        <taxon>Spermatophyta</taxon>
        <taxon>Magnoliopsida</taxon>
        <taxon>eudicotyledons</taxon>
        <taxon>Gunneridae</taxon>
        <taxon>Pentapetalae</taxon>
        <taxon>asterids</taxon>
        <taxon>lamiids</taxon>
        <taxon>Lamiales</taxon>
        <taxon>Oleaceae</taxon>
        <taxon>Oleeae</taxon>
        <taxon>Olea</taxon>
    </lineage>
</organism>
<evidence type="ECO:0000256" key="1">
    <source>
        <dbReference type="SAM" id="MobiDB-lite"/>
    </source>
</evidence>
<dbReference type="SUPFAM" id="SSF50405">
    <property type="entry name" value="Actin-crosslinking proteins"/>
    <property type="match status" value="1"/>
</dbReference>
<reference evidence="4 5" key="1">
    <citation type="submission" date="2019-12" db="EMBL/GenBank/DDBJ databases">
        <authorList>
            <person name="Alioto T."/>
            <person name="Alioto T."/>
            <person name="Gomez Garrido J."/>
        </authorList>
    </citation>
    <scope>NUCLEOTIDE SEQUENCE [LARGE SCALE GENOMIC DNA]</scope>
</reference>
<sequence length="351" mass="38699">MVSSLSSVSDELSGLEIGSPESIYSGYSPSPRLHSRHSPSPKLSVNKRKLSMTTRTTAMDLFQNAKAIRLKSVHGKYLTAEEDEESVTQHRSGSSKNAKWEVEFVENSDSIIRLKSSYNKYLTASNKPFLLGMTGQKVLQTLPGRLDSSVEWEPIREGNSVKLKTRYGQFLRANGGLPPWRNSVTHDIPHRTATQDWVLWDVNVVEILDTSSAAVAPVLVDDSDSSSPLTPSLNSASHSGPESNDSLVSSQQKGTDGRLIYFRIADEYGETDEGFEELCTTFKENGVRELTKRLEEELGIKDITICTRSPSNGKLYPLHLQLPPNNATMHVVVVPISSQAFGDLMASGMQL</sequence>
<comment type="caution">
    <text evidence="4">The sequence shown here is derived from an EMBL/GenBank/DDBJ whole genome shotgun (WGS) entry which is preliminary data.</text>
</comment>
<keyword evidence="5" id="KW-1185">Reference proteome</keyword>
<accession>A0A8S0QSN1</accession>
<dbReference type="InterPro" id="IPR008999">
    <property type="entry name" value="Actin-crosslinking"/>
</dbReference>
<dbReference type="EMBL" id="CACTIH010001924">
    <property type="protein sequence ID" value="CAA2968843.1"/>
    <property type="molecule type" value="Genomic_DNA"/>
</dbReference>
<name>A0A8S0QSN1_OLEEU</name>
<gene>
    <name evidence="4" type="ORF">OLEA9_A076128</name>
</gene>
<feature type="compositionally biased region" description="Polar residues" evidence="1">
    <location>
        <begin position="238"/>
        <end position="252"/>
    </location>
</feature>
<feature type="region of interest" description="Disordered" evidence="1">
    <location>
        <begin position="26"/>
        <end position="49"/>
    </location>
</feature>